<reference evidence="1" key="1">
    <citation type="submission" date="2020-09" db="EMBL/GenBank/DDBJ databases">
        <authorList>
            <person name="Kim M.K."/>
        </authorList>
    </citation>
    <scope>NUCLEOTIDE SEQUENCE</scope>
    <source>
        <strain evidence="1">BT664</strain>
    </source>
</reference>
<evidence type="ECO:0000313" key="2">
    <source>
        <dbReference type="Proteomes" id="UP000612233"/>
    </source>
</evidence>
<name>A0A927BCI3_9BACT</name>
<comment type="caution">
    <text evidence="1">The sequence shown here is derived from an EMBL/GenBank/DDBJ whole genome shotgun (WGS) entry which is preliminary data.</text>
</comment>
<dbReference type="Proteomes" id="UP000612233">
    <property type="component" value="Unassembled WGS sequence"/>
</dbReference>
<keyword evidence="2" id="KW-1185">Reference proteome</keyword>
<gene>
    <name evidence="1" type="ORF">IC235_07630</name>
</gene>
<evidence type="ECO:0000313" key="1">
    <source>
        <dbReference type="EMBL" id="MBD2767760.1"/>
    </source>
</evidence>
<proteinExistence type="predicted"/>
<accession>A0A927BCI3</accession>
<dbReference type="RefSeq" id="WP_191004582.1">
    <property type="nucleotide sequence ID" value="NZ_JACXAD010000007.1"/>
</dbReference>
<organism evidence="1 2">
    <name type="scientific">Hymenobacter montanus</name>
    <dbReference type="NCBI Taxonomy" id="2771359"/>
    <lineage>
        <taxon>Bacteria</taxon>
        <taxon>Pseudomonadati</taxon>
        <taxon>Bacteroidota</taxon>
        <taxon>Cytophagia</taxon>
        <taxon>Cytophagales</taxon>
        <taxon>Hymenobacteraceae</taxon>
        <taxon>Hymenobacter</taxon>
    </lineage>
</organism>
<protein>
    <submittedName>
        <fullName evidence="1">Uncharacterized protein</fullName>
    </submittedName>
</protein>
<sequence length="145" mass="17037">MRKYEMTEEQLQKRAQIIRVLANAGWQGPQRAKAFERGELCIPEAVMEYRSETMDIESAYVAEYNYILLDAHEKSGRGIRFAVYFKDRLETLLNLIIRLQDSSTLTDCKKYIKELLQVFPSNVYVAKDEEFVELTKSLSNWLEKQ</sequence>
<dbReference type="EMBL" id="JACXAD010000007">
    <property type="protein sequence ID" value="MBD2767760.1"/>
    <property type="molecule type" value="Genomic_DNA"/>
</dbReference>
<dbReference type="AlphaFoldDB" id="A0A927BCI3"/>